<proteinExistence type="predicted"/>
<reference evidence="2 3" key="1">
    <citation type="submission" date="2019-09" db="EMBL/GenBank/DDBJ databases">
        <authorList>
            <person name="Wang X."/>
        </authorList>
    </citation>
    <scope>NUCLEOTIDE SEQUENCE [LARGE SCALE GENOMIC DNA]</scope>
    <source>
        <strain evidence="2 3">CICC 11023</strain>
    </source>
</reference>
<evidence type="ECO:0000313" key="3">
    <source>
        <dbReference type="Proteomes" id="UP000323876"/>
    </source>
</evidence>
<feature type="compositionally biased region" description="Low complexity" evidence="1">
    <location>
        <begin position="28"/>
        <end position="41"/>
    </location>
</feature>
<dbReference type="OrthoDB" id="4569946at2"/>
<evidence type="ECO:0000256" key="1">
    <source>
        <dbReference type="SAM" id="MobiDB-lite"/>
    </source>
</evidence>
<organism evidence="2 3">
    <name type="scientific">Nocardia colli</name>
    <dbReference type="NCBI Taxonomy" id="2545717"/>
    <lineage>
        <taxon>Bacteria</taxon>
        <taxon>Bacillati</taxon>
        <taxon>Actinomycetota</taxon>
        <taxon>Actinomycetes</taxon>
        <taxon>Mycobacteriales</taxon>
        <taxon>Nocardiaceae</taxon>
        <taxon>Nocardia</taxon>
    </lineage>
</organism>
<gene>
    <name evidence="2" type="ORF">F3087_44255</name>
</gene>
<dbReference type="RefSeq" id="WP_150408190.1">
    <property type="nucleotide sequence ID" value="NZ_JBHJYQ010000004.1"/>
</dbReference>
<dbReference type="AlphaFoldDB" id="A0A5N0DKC2"/>
<keyword evidence="3" id="KW-1185">Reference proteome</keyword>
<name>A0A5N0DKC2_9NOCA</name>
<dbReference type="PROSITE" id="PS51257">
    <property type="entry name" value="PROKAR_LIPOPROTEIN"/>
    <property type="match status" value="1"/>
</dbReference>
<feature type="region of interest" description="Disordered" evidence="1">
    <location>
        <begin position="24"/>
        <end position="43"/>
    </location>
</feature>
<sequence length="126" mass="12900">MIRTTAAIAASATLAALLLTGCGDDKASSASPSSSAPAAASNGDAQVVDNVKAGAFVVSFRGAFPKLADGKDDPKIATILSDTCKEIKANKSEDDVVKSIVKRSSGKVEATTEEARAIYQMAKMMC</sequence>
<evidence type="ECO:0008006" key="4">
    <source>
        <dbReference type="Google" id="ProtNLM"/>
    </source>
</evidence>
<accession>A0A5N0DKC2</accession>
<protein>
    <recommendedName>
        <fullName evidence="4">DUF732 domain-containing protein</fullName>
    </recommendedName>
</protein>
<comment type="caution">
    <text evidence="2">The sequence shown here is derived from an EMBL/GenBank/DDBJ whole genome shotgun (WGS) entry which is preliminary data.</text>
</comment>
<dbReference type="EMBL" id="VXLC01000047">
    <property type="protein sequence ID" value="KAA8877507.1"/>
    <property type="molecule type" value="Genomic_DNA"/>
</dbReference>
<evidence type="ECO:0000313" key="2">
    <source>
        <dbReference type="EMBL" id="KAA8877507.1"/>
    </source>
</evidence>
<dbReference type="Proteomes" id="UP000323876">
    <property type="component" value="Unassembled WGS sequence"/>
</dbReference>